<accession>A0A1D8PDU5</accession>
<evidence type="ECO:0000256" key="4">
    <source>
        <dbReference type="SAM" id="MobiDB-lite"/>
    </source>
</evidence>
<feature type="compositionally biased region" description="Polar residues" evidence="4">
    <location>
        <begin position="522"/>
        <end position="551"/>
    </location>
</feature>
<dbReference type="CGD" id="CAL0000201906">
    <property type="gene designation" value="orf19.13660"/>
</dbReference>
<evidence type="ECO:0000256" key="2">
    <source>
        <dbReference type="ARBA" id="ARBA00022737"/>
    </source>
</evidence>
<dbReference type="InterPro" id="IPR001452">
    <property type="entry name" value="SH3_domain"/>
</dbReference>
<reference evidence="8 9" key="2">
    <citation type="journal article" date="2007" name="Genome Biol.">
        <title>Assembly of the Candida albicans genome into sixteen supercontigs aligned on the eight chromosomes.</title>
        <authorList>
            <person name="van het Hoog M."/>
            <person name="Rast T.J."/>
            <person name="Martchenko M."/>
            <person name="Grindle S."/>
            <person name="Dignard D."/>
            <person name="Hogues H."/>
            <person name="Cuomo C."/>
            <person name="Berriman M."/>
            <person name="Scherer S."/>
            <person name="Magee B.B."/>
            <person name="Whiteway M."/>
            <person name="Chibana H."/>
            <person name="Nantel A."/>
            <person name="Magee P.T."/>
        </authorList>
    </citation>
    <scope>GENOME REANNOTATION</scope>
    <source>
        <strain evidence="9">SC5314 / ATCC MYA-2876</strain>
    </source>
</reference>
<dbReference type="InterPro" id="IPR001683">
    <property type="entry name" value="PX_dom"/>
</dbReference>
<dbReference type="GO" id="GO:0030447">
    <property type="term" value="P:filamentous growth"/>
    <property type="evidence" value="ECO:0007669"/>
    <property type="project" value="UniProtKB-ARBA"/>
</dbReference>
<feature type="region of interest" description="Disordered" evidence="4">
    <location>
        <begin position="646"/>
        <end position="680"/>
    </location>
</feature>
<dbReference type="SMR" id="A0A1D8PDU5"/>
<dbReference type="EMBL" id="CP017623">
    <property type="protein sequence ID" value="AOW26290.1"/>
    <property type="molecule type" value="Genomic_DNA"/>
</dbReference>
<dbReference type="AlphaFoldDB" id="A0A1D8PDU5"/>
<dbReference type="Pfam" id="PF00018">
    <property type="entry name" value="SH3_1"/>
    <property type="match status" value="1"/>
</dbReference>
<name>A0A1D8PDU5_CANAL</name>
<feature type="compositionally biased region" description="Low complexity" evidence="4">
    <location>
        <begin position="552"/>
        <end position="571"/>
    </location>
</feature>
<dbReference type="Proteomes" id="UP000000559">
    <property type="component" value="Chromosome 1"/>
</dbReference>
<dbReference type="GO" id="GO:0000747">
    <property type="term" value="P:conjugation with cellular fusion"/>
    <property type="evidence" value="ECO:0000318"/>
    <property type="project" value="GO_Central"/>
</dbReference>
<dbReference type="InterPro" id="IPR036028">
    <property type="entry name" value="SH3-like_dom_sf"/>
</dbReference>
<dbReference type="SMART" id="SM00312">
    <property type="entry name" value="PX"/>
    <property type="match status" value="1"/>
</dbReference>
<dbReference type="GO" id="GO:0005737">
    <property type="term" value="C:cytoplasm"/>
    <property type="evidence" value="ECO:0000318"/>
    <property type="project" value="GO_Central"/>
</dbReference>
<dbReference type="GeneID" id="3648118"/>
<dbReference type="InterPro" id="IPR035550">
    <property type="entry name" value="Bem1/Scd2_PX"/>
</dbReference>
<feature type="compositionally biased region" description="Low complexity" evidence="4">
    <location>
        <begin position="657"/>
        <end position="676"/>
    </location>
</feature>
<dbReference type="GO" id="GO:0035091">
    <property type="term" value="F:phosphatidylinositol binding"/>
    <property type="evidence" value="ECO:0007669"/>
    <property type="project" value="InterPro"/>
</dbReference>
<dbReference type="PANTHER" id="PTHR15706">
    <property type="entry name" value="SH3 MULTIPLE DOMAIN"/>
    <property type="match status" value="1"/>
</dbReference>
<feature type="region of interest" description="Disordered" evidence="4">
    <location>
        <begin position="226"/>
        <end position="257"/>
    </location>
</feature>
<dbReference type="eggNOG" id="KOG4773">
    <property type="taxonomic scope" value="Eukaryota"/>
</dbReference>
<keyword evidence="1 3" id="KW-0728">SH3 domain</keyword>
<dbReference type="GO" id="GO:0030674">
    <property type="term" value="F:protein-macromolecule adaptor activity"/>
    <property type="evidence" value="ECO:0000318"/>
    <property type="project" value="GO_Central"/>
</dbReference>
<dbReference type="Gene3D" id="2.30.30.40">
    <property type="entry name" value="SH3 Domains"/>
    <property type="match status" value="1"/>
</dbReference>
<dbReference type="CDD" id="cd06890">
    <property type="entry name" value="PX_Bem1p"/>
    <property type="match status" value="1"/>
</dbReference>
<evidence type="ECO:0000256" key="1">
    <source>
        <dbReference type="ARBA" id="ARBA00022443"/>
    </source>
</evidence>
<evidence type="ECO:0000259" key="6">
    <source>
        <dbReference type="PROSITE" id="PS50195"/>
    </source>
</evidence>
<dbReference type="KEGG" id="cal:CAALFM_C106320WA"/>
<evidence type="ECO:0000313" key="7">
    <source>
        <dbReference type="CGD" id="CAL0000201906"/>
    </source>
</evidence>
<dbReference type="GO" id="GO:0043332">
    <property type="term" value="C:mating projection tip"/>
    <property type="evidence" value="ECO:0000318"/>
    <property type="project" value="GO_Central"/>
</dbReference>
<keyword evidence="9" id="KW-1185">Reference proteome</keyword>
<evidence type="ECO:0000256" key="3">
    <source>
        <dbReference type="PROSITE-ProRule" id="PRU00192"/>
    </source>
</evidence>
<feature type="domain" description="PX" evidence="6">
    <location>
        <begin position="159"/>
        <end position="302"/>
    </location>
</feature>
<dbReference type="PROSITE" id="PS50195">
    <property type="entry name" value="PX"/>
    <property type="match status" value="1"/>
</dbReference>
<organism evidence="8 9">
    <name type="scientific">Candida albicans (strain SC5314 / ATCC MYA-2876)</name>
    <name type="common">Yeast</name>
    <dbReference type="NCBI Taxonomy" id="237561"/>
    <lineage>
        <taxon>Eukaryota</taxon>
        <taxon>Fungi</taxon>
        <taxon>Dikarya</taxon>
        <taxon>Ascomycota</taxon>
        <taxon>Saccharomycotina</taxon>
        <taxon>Pichiomycetes</taxon>
        <taxon>Debaryomycetaceae</taxon>
        <taxon>Candida/Lodderomyces clade</taxon>
        <taxon>Candida</taxon>
    </lineage>
</organism>
<dbReference type="Gene3D" id="3.30.1520.10">
    <property type="entry name" value="Phox-like domain"/>
    <property type="match status" value="1"/>
</dbReference>
<dbReference type="PROSITE" id="PS50002">
    <property type="entry name" value="SH3"/>
    <property type="match status" value="1"/>
</dbReference>
<feature type="compositionally biased region" description="Polar residues" evidence="4">
    <location>
        <begin position="572"/>
        <end position="586"/>
    </location>
</feature>
<feature type="compositionally biased region" description="Low complexity" evidence="4">
    <location>
        <begin position="461"/>
        <end position="507"/>
    </location>
</feature>
<dbReference type="Pfam" id="PF00787">
    <property type="entry name" value="PX"/>
    <property type="match status" value="1"/>
</dbReference>
<feature type="compositionally biased region" description="Low complexity" evidence="4">
    <location>
        <begin position="409"/>
        <end position="426"/>
    </location>
</feature>
<feature type="domain" description="SH3" evidence="5">
    <location>
        <begin position="44"/>
        <end position="106"/>
    </location>
</feature>
<dbReference type="RefSeq" id="XP_710279.2">
    <property type="nucleotide sequence ID" value="XM_705187.2"/>
</dbReference>
<feature type="compositionally biased region" description="Polar residues" evidence="4">
    <location>
        <begin position="434"/>
        <end position="460"/>
    </location>
</feature>
<dbReference type="InterPro" id="IPR036871">
    <property type="entry name" value="PX_dom_sf"/>
</dbReference>
<evidence type="ECO:0000313" key="8">
    <source>
        <dbReference type="EMBL" id="AOW26290.1"/>
    </source>
</evidence>
<feature type="region of interest" description="Disordered" evidence="4">
    <location>
        <begin position="729"/>
        <end position="749"/>
    </location>
</feature>
<protein>
    <submittedName>
        <fullName evidence="8">Uncharacterized protein</fullName>
    </submittedName>
</protein>
<reference evidence="8 9" key="3">
    <citation type="journal article" date="2013" name="Genome Biol.">
        <title>Assembly of a phased diploid Candida albicans genome facilitates allele-specific measurements and provides a simple model for repeat and indel structure.</title>
        <authorList>
            <person name="Muzzey D."/>
            <person name="Schwartz K."/>
            <person name="Weissman J.S."/>
            <person name="Sherlock G."/>
        </authorList>
    </citation>
    <scope>NUCLEOTIDE SEQUENCE [LARGE SCALE GENOMIC DNA]</scope>
    <source>
        <strain evidence="9">SC5314 / ATCC MYA-2876</strain>
    </source>
</reference>
<feature type="region of interest" description="Disordered" evidence="4">
    <location>
        <begin position="405"/>
        <end position="615"/>
    </location>
</feature>
<keyword evidence="2" id="KW-0677">Repeat</keyword>
<dbReference type="VEuPathDB" id="FungiDB:C1_06320W_A"/>
<dbReference type="InterPro" id="IPR051228">
    <property type="entry name" value="NADPH_Oxidase/PX-Domain"/>
</dbReference>
<dbReference type="OrthoDB" id="548867at2759"/>
<dbReference type="SUPFAM" id="SSF64268">
    <property type="entry name" value="PX domain"/>
    <property type="match status" value="1"/>
</dbReference>
<evidence type="ECO:0000313" key="9">
    <source>
        <dbReference type="Proteomes" id="UP000000559"/>
    </source>
</evidence>
<dbReference type="SUPFAM" id="SSF50044">
    <property type="entry name" value="SH3-domain"/>
    <property type="match status" value="1"/>
</dbReference>
<gene>
    <name evidence="8" type="ordered locus">CAALFM_C106320WA</name>
    <name evidence="7" type="ordered locus">orf19.13660</name>
</gene>
<proteinExistence type="predicted"/>
<dbReference type="SMART" id="SM00326">
    <property type="entry name" value="SH3"/>
    <property type="match status" value="1"/>
</dbReference>
<feature type="compositionally biased region" description="Gly residues" evidence="4">
    <location>
        <begin position="228"/>
        <end position="237"/>
    </location>
</feature>
<dbReference type="InParanoid" id="A0A1D8PDU5"/>
<dbReference type="STRING" id="237561.A0A1D8PDU5"/>
<reference evidence="8 9" key="1">
    <citation type="journal article" date="2004" name="Proc. Natl. Acad. Sci. U.S.A.">
        <title>The diploid genome sequence of Candida albicans.</title>
        <authorList>
            <person name="Jones T."/>
            <person name="Federspiel N.A."/>
            <person name="Chibana H."/>
            <person name="Dungan J."/>
            <person name="Kalman S."/>
            <person name="Magee B.B."/>
            <person name="Newport G."/>
            <person name="Thorstenson Y.R."/>
            <person name="Agabian N."/>
            <person name="Magee P.T."/>
            <person name="Davis R.W."/>
            <person name="Scherer S."/>
        </authorList>
    </citation>
    <scope>NUCLEOTIDE SEQUENCE [LARGE SCALE GENOMIC DNA]</scope>
    <source>
        <strain evidence="9">SC5314 / ATCC MYA-2876</strain>
    </source>
</reference>
<evidence type="ECO:0000259" key="5">
    <source>
        <dbReference type="PROSITE" id="PS50002"/>
    </source>
</evidence>
<dbReference type="PANTHER" id="PTHR15706:SF2">
    <property type="entry name" value="SH3 AND PX DOMAIN-CONTAINING PROTEIN 2A"/>
    <property type="match status" value="1"/>
</dbReference>
<sequence>MSKLRQHSITTSPLIISSPTFSAPIRSLTISNPQQSSTISSNLRGNVILVTKYDFVAEGENEISVNKGDLVKLIDRLGNGWVLVKYIDRVQPPGLIPASYVDIAVNDQTNPITLTWLQKDDDDSEQQPTSQAHIDNIIDELNYLDLQFNKVESKFVTINNRPYPIQASISNFLLFNGRIWYRLDIEYSDKSKSYICRYYQDFYNLHIKLLDLYEILSKIEARNSVSNSGGGGGGGSRGDTIKLPKLPEPIPTQNNDDENKEISMLLKRCNELNIYINKLILNKYYQTSDQLRDWLEVRDLPGFIINSFDNEDEKDEQIDEMTNDEINEKILPGSINIVKNYYEKLEELEELEKQKQVQQLKDSKLPQRSQSKNIYNNYQQAAHAMAGHTNSIKHKMVMSKTGTIRHIPVGSRSASVSVSRSGSGTSPAGGSKSHLYQSDRSSSTKAAAPVTRNNTTIVIKSNNHSSSSSSNNNNNKNSTGSNGSENLSSTSPTSLTSASTTASSSSPTPSPSITKKVGETPVDTNDILSSPILQQQKSMPSINATPKSTFQSSPGSPLIGPSLPPSTSSPLFNPQSPKLVNNNLNSPKMDYSPKPGFTPRIKPPTPTTPATSKFQPVSNTITTTTISVTTTDFSTSSPKMSPMGGHFNANFPAYSQTNNTNNSNSTSNSNNNNNNTGSKHQRTFSNQFIKCKIIDPKNDIIVIKLNKGELKSINDLKIALKSRININFPPVSQPQPQPQQPLSESPNLNFGSMKNKYNQVFIKLPNLNNFENIDTIKFNFHEFLRFNDKMYLKIEEIK</sequence>